<accession>A0ABQ9TGI5</accession>
<feature type="compositionally biased region" description="Basic and acidic residues" evidence="1">
    <location>
        <begin position="15"/>
        <end position="51"/>
    </location>
</feature>
<proteinExistence type="predicted"/>
<evidence type="ECO:0000313" key="3">
    <source>
        <dbReference type="Proteomes" id="UP001266305"/>
    </source>
</evidence>
<gene>
    <name evidence="2" type="ORF">P7K49_039062</name>
</gene>
<dbReference type="EMBL" id="JASSZA010000023">
    <property type="protein sequence ID" value="KAK2083826.1"/>
    <property type="molecule type" value="Genomic_DNA"/>
</dbReference>
<keyword evidence="3" id="KW-1185">Reference proteome</keyword>
<name>A0ABQ9TGI5_SAGOE</name>
<evidence type="ECO:0000256" key="1">
    <source>
        <dbReference type="SAM" id="MobiDB-lite"/>
    </source>
</evidence>
<dbReference type="Proteomes" id="UP001266305">
    <property type="component" value="Unassembled WGS sequence"/>
</dbReference>
<comment type="caution">
    <text evidence="2">The sequence shown here is derived from an EMBL/GenBank/DDBJ whole genome shotgun (WGS) entry which is preliminary data.</text>
</comment>
<protein>
    <submittedName>
        <fullName evidence="2">Uncharacterized protein</fullName>
    </submittedName>
</protein>
<reference evidence="2 3" key="1">
    <citation type="submission" date="2023-05" db="EMBL/GenBank/DDBJ databases">
        <title>B98-5 Cell Line De Novo Hybrid Assembly: An Optical Mapping Approach.</title>
        <authorList>
            <person name="Kananen K."/>
            <person name="Auerbach J.A."/>
            <person name="Kautto E."/>
            <person name="Blachly J.S."/>
        </authorList>
    </citation>
    <scope>NUCLEOTIDE SEQUENCE [LARGE SCALE GENOMIC DNA]</scope>
    <source>
        <strain evidence="2">B95-8</strain>
        <tissue evidence="2">Cell line</tissue>
    </source>
</reference>
<evidence type="ECO:0000313" key="2">
    <source>
        <dbReference type="EMBL" id="KAK2083826.1"/>
    </source>
</evidence>
<feature type="region of interest" description="Disordered" evidence="1">
    <location>
        <begin position="1"/>
        <end position="53"/>
    </location>
</feature>
<organism evidence="2 3">
    <name type="scientific">Saguinus oedipus</name>
    <name type="common">Cotton-top tamarin</name>
    <name type="synonym">Oedipomidas oedipus</name>
    <dbReference type="NCBI Taxonomy" id="9490"/>
    <lineage>
        <taxon>Eukaryota</taxon>
        <taxon>Metazoa</taxon>
        <taxon>Chordata</taxon>
        <taxon>Craniata</taxon>
        <taxon>Vertebrata</taxon>
        <taxon>Euteleostomi</taxon>
        <taxon>Mammalia</taxon>
        <taxon>Eutheria</taxon>
        <taxon>Euarchontoglires</taxon>
        <taxon>Primates</taxon>
        <taxon>Haplorrhini</taxon>
        <taxon>Platyrrhini</taxon>
        <taxon>Cebidae</taxon>
        <taxon>Callitrichinae</taxon>
        <taxon>Saguinus</taxon>
    </lineage>
</organism>
<sequence length="66" mass="7085">MTCSAVGDGSLKILSADKGKPKGRMLDDHHGQRRADLPREESHGQKAKGSEDSSYLENCVCILGAE</sequence>